<accession>A0ACB9E7P0</accession>
<organism evidence="1 2">
    <name type="scientific">Smallanthus sonchifolius</name>
    <dbReference type="NCBI Taxonomy" id="185202"/>
    <lineage>
        <taxon>Eukaryota</taxon>
        <taxon>Viridiplantae</taxon>
        <taxon>Streptophyta</taxon>
        <taxon>Embryophyta</taxon>
        <taxon>Tracheophyta</taxon>
        <taxon>Spermatophyta</taxon>
        <taxon>Magnoliopsida</taxon>
        <taxon>eudicotyledons</taxon>
        <taxon>Gunneridae</taxon>
        <taxon>Pentapetalae</taxon>
        <taxon>asterids</taxon>
        <taxon>campanulids</taxon>
        <taxon>Asterales</taxon>
        <taxon>Asteraceae</taxon>
        <taxon>Asteroideae</taxon>
        <taxon>Heliantheae alliance</taxon>
        <taxon>Millerieae</taxon>
        <taxon>Smallanthus</taxon>
    </lineage>
</organism>
<protein>
    <submittedName>
        <fullName evidence="1">Uncharacterized protein</fullName>
    </submittedName>
</protein>
<proteinExistence type="predicted"/>
<sequence>MASTSLMDPNRCKFDVFLSFRCEDTRHSFTNHLYTSLNQATIYTFRDNDEIKRVQDLEPEIVEAIGNSRASIVVLLENYAKSRWCLDELWFISRISESFSKEGLKWTEVDVNRWKSALTEIVNLTRMVVFGCHAFGSKPPLEGFSNLIVELAQYCGGNPLALKVLGSSLFVGAEDPRERTSIIEIWRSRLNSLSSFKETLIVKSKCTTKEL</sequence>
<comment type="caution">
    <text evidence="1">The sequence shown here is derived from an EMBL/GenBank/DDBJ whole genome shotgun (WGS) entry which is preliminary data.</text>
</comment>
<reference evidence="2" key="1">
    <citation type="journal article" date="2022" name="Mol. Ecol. Resour.">
        <title>The genomes of chicory, endive, great burdock and yacon provide insights into Asteraceae palaeo-polyploidization history and plant inulin production.</title>
        <authorList>
            <person name="Fan W."/>
            <person name="Wang S."/>
            <person name="Wang H."/>
            <person name="Wang A."/>
            <person name="Jiang F."/>
            <person name="Liu H."/>
            <person name="Zhao H."/>
            <person name="Xu D."/>
            <person name="Zhang Y."/>
        </authorList>
    </citation>
    <scope>NUCLEOTIDE SEQUENCE [LARGE SCALE GENOMIC DNA]</scope>
    <source>
        <strain evidence="2">cv. Yunnan</strain>
    </source>
</reference>
<name>A0ACB9E7P0_9ASTR</name>
<evidence type="ECO:0000313" key="2">
    <source>
        <dbReference type="Proteomes" id="UP001056120"/>
    </source>
</evidence>
<dbReference type="Proteomes" id="UP001056120">
    <property type="component" value="Linkage Group LG18"/>
</dbReference>
<keyword evidence="2" id="KW-1185">Reference proteome</keyword>
<reference evidence="1 2" key="2">
    <citation type="journal article" date="2022" name="Mol. Ecol. Resour.">
        <title>The genomes of chicory, endive, great burdock and yacon provide insights into Asteraceae paleo-polyploidization history and plant inulin production.</title>
        <authorList>
            <person name="Fan W."/>
            <person name="Wang S."/>
            <person name="Wang H."/>
            <person name="Wang A."/>
            <person name="Jiang F."/>
            <person name="Liu H."/>
            <person name="Zhao H."/>
            <person name="Xu D."/>
            <person name="Zhang Y."/>
        </authorList>
    </citation>
    <scope>NUCLEOTIDE SEQUENCE [LARGE SCALE GENOMIC DNA]</scope>
    <source>
        <strain evidence="2">cv. Yunnan</strain>
        <tissue evidence="1">Leaves</tissue>
    </source>
</reference>
<evidence type="ECO:0000313" key="1">
    <source>
        <dbReference type="EMBL" id="KAI3754437.1"/>
    </source>
</evidence>
<gene>
    <name evidence="1" type="ORF">L1987_54221</name>
</gene>
<dbReference type="EMBL" id="CM042035">
    <property type="protein sequence ID" value="KAI3754437.1"/>
    <property type="molecule type" value="Genomic_DNA"/>
</dbReference>